<dbReference type="Proteomes" id="UP001239111">
    <property type="component" value="Chromosome 3"/>
</dbReference>
<evidence type="ECO:0000313" key="2">
    <source>
        <dbReference type="Proteomes" id="UP001239111"/>
    </source>
</evidence>
<gene>
    <name evidence="1" type="ORF">QAD02_004255</name>
</gene>
<protein>
    <submittedName>
        <fullName evidence="1">Uncharacterized protein</fullName>
    </submittedName>
</protein>
<dbReference type="EMBL" id="CM056743">
    <property type="protein sequence ID" value="KAJ8672994.1"/>
    <property type="molecule type" value="Genomic_DNA"/>
</dbReference>
<proteinExistence type="predicted"/>
<evidence type="ECO:0000313" key="1">
    <source>
        <dbReference type="EMBL" id="KAJ8672994.1"/>
    </source>
</evidence>
<reference evidence="1" key="1">
    <citation type="submission" date="2023-04" db="EMBL/GenBank/DDBJ databases">
        <title>A chromosome-level genome assembly of the parasitoid wasp Eretmocerus hayati.</title>
        <authorList>
            <person name="Zhong Y."/>
            <person name="Liu S."/>
            <person name="Liu Y."/>
        </authorList>
    </citation>
    <scope>NUCLEOTIDE SEQUENCE</scope>
    <source>
        <strain evidence="1">ZJU_SS_LIU_2023</strain>
    </source>
</reference>
<keyword evidence="2" id="KW-1185">Reference proteome</keyword>
<accession>A0ACC2NRQ8</accession>
<sequence>MKWPTWPTATELLSKKAFLSNREDLKVIKEEGRIDQESPTTTTTAVLAGDPSAGEPGTWPLSKMRKRRPREDEHESSNSQISVAGGGTSSEDMTEDDGCRPATASLEAPLVLDPRLVDKLDMSLLSKEKLTASLAHICLGLDKVAPLVKSPTPRKAEVVASNNNYQPSTTATAINKRLKPRGPEACTSCGRSSQPERLHSHPRSPVQSPQSPHHILSIAPTSLSLTQQTQQEQVTNPVVNQPSKSTPSVIPVRSSRNLHHQPISARPAVTVAVAPAPSNHQLQLEAQALMDDKIVSGEATKKRRPRSVTCYVCGRDFGSASFPIHEPKCLERFHRENKELPTTQRRNVPERPNLPIDHEDWNAAAWSQSQALLIPCSNCKRTFLPDRLAVHEKTCRAQPKSNRSSKQSCPSVSIKTPANHQHQQQGQHQLVTQLQRSARSVQELMMAHKDRPASPRGCCIPTLVRSRPPSPARQTPPTVSATVDDKSPNVPDLAKRNPGTSTALQVKKSSSRIAVRQKSSHEQKRVV</sequence>
<organism evidence="1 2">
    <name type="scientific">Eretmocerus hayati</name>
    <dbReference type="NCBI Taxonomy" id="131215"/>
    <lineage>
        <taxon>Eukaryota</taxon>
        <taxon>Metazoa</taxon>
        <taxon>Ecdysozoa</taxon>
        <taxon>Arthropoda</taxon>
        <taxon>Hexapoda</taxon>
        <taxon>Insecta</taxon>
        <taxon>Pterygota</taxon>
        <taxon>Neoptera</taxon>
        <taxon>Endopterygota</taxon>
        <taxon>Hymenoptera</taxon>
        <taxon>Apocrita</taxon>
        <taxon>Proctotrupomorpha</taxon>
        <taxon>Chalcidoidea</taxon>
        <taxon>Aphelinidae</taxon>
        <taxon>Aphelininae</taxon>
        <taxon>Eretmocerus</taxon>
    </lineage>
</organism>
<comment type="caution">
    <text evidence="1">The sequence shown here is derived from an EMBL/GenBank/DDBJ whole genome shotgun (WGS) entry which is preliminary data.</text>
</comment>
<name>A0ACC2NRQ8_9HYME</name>